<evidence type="ECO:0000256" key="13">
    <source>
        <dbReference type="ARBA" id="ARBA00023136"/>
    </source>
</evidence>
<evidence type="ECO:0000313" key="19">
    <source>
        <dbReference type="EMBL" id="RNA26000.1"/>
    </source>
</evidence>
<feature type="region of interest" description="Disordered" evidence="17">
    <location>
        <begin position="1"/>
        <end position="21"/>
    </location>
</feature>
<evidence type="ECO:0000256" key="17">
    <source>
        <dbReference type="SAM" id="MobiDB-lite"/>
    </source>
</evidence>
<evidence type="ECO:0000256" key="4">
    <source>
        <dbReference type="ARBA" id="ARBA00005189"/>
    </source>
</evidence>
<keyword evidence="8 16" id="KW-0808">Transferase</keyword>
<sequence length="364" mass="41665">MRNTKKLPSKSSDNECDTKSKAHQDNSVNFYSLSLDPRWKGPILRSTIGLLLIATFSLIIKIGPVGLVFLVMLIFLRGFQELLNVGFNAFSFHTVPYSKTLSYTLLFIFNYFILGSIITEKFGHLLTNHVSTLILVQHHKFISFNLYTLFFIIFVLMLQKPHYHKQYTLFGYIHILMLLYVSCYMSIGNILHGSIWFIVPVLLVIFNDIAAYVFGHFYGRIKLIDISPNKTWEGFIGAFFTTLIFGQIISPLMCPYEFFTCPIELGLSQSGYRCHDWQLFQKEKVAIFGIGFGVFPFQKHAFFFSLYASLVAPFGGFFASGFKRAIGIKDFGNTIPGHGGIIDRFDCHILTNIFIYLYIHSVIN</sequence>
<dbReference type="PANTHER" id="PTHR13773">
    <property type="entry name" value="PHOSPHATIDATE CYTIDYLYLTRANSFERASE"/>
    <property type="match status" value="1"/>
</dbReference>
<evidence type="ECO:0000256" key="8">
    <source>
        <dbReference type="ARBA" id="ARBA00022679"/>
    </source>
</evidence>
<dbReference type="PANTHER" id="PTHR13773:SF8">
    <property type="entry name" value="PHOSPHATIDATE CYTIDYLYLTRANSFERASE, PHOTORECEPTOR-SPECIFIC"/>
    <property type="match status" value="1"/>
</dbReference>
<dbReference type="STRING" id="10195.A0A3M7RRG0"/>
<evidence type="ECO:0000256" key="11">
    <source>
        <dbReference type="ARBA" id="ARBA00022989"/>
    </source>
</evidence>
<comment type="caution">
    <text evidence="19">The sequence shown here is derived from an EMBL/GenBank/DDBJ whole genome shotgun (WGS) entry which is preliminary data.</text>
</comment>
<dbReference type="InterPro" id="IPR016720">
    <property type="entry name" value="PC_Trfase_euk"/>
</dbReference>
<comment type="pathway">
    <text evidence="4">Lipid metabolism.</text>
</comment>
<dbReference type="EMBL" id="REGN01002812">
    <property type="protein sequence ID" value="RNA26000.1"/>
    <property type="molecule type" value="Genomic_DNA"/>
</dbReference>
<evidence type="ECO:0000256" key="12">
    <source>
        <dbReference type="ARBA" id="ARBA00023098"/>
    </source>
</evidence>
<evidence type="ECO:0000256" key="10">
    <source>
        <dbReference type="ARBA" id="ARBA00022695"/>
    </source>
</evidence>
<dbReference type="AlphaFoldDB" id="A0A3M7RRG0"/>
<keyword evidence="7" id="KW-0444">Lipid biosynthesis</keyword>
<evidence type="ECO:0000256" key="3">
    <source>
        <dbReference type="ARBA" id="ARBA00005119"/>
    </source>
</evidence>
<dbReference type="EC" id="2.7.7.41" evidence="6 16"/>
<feature type="transmembrane region" description="Helical" evidence="18">
    <location>
        <begin position="48"/>
        <end position="79"/>
    </location>
</feature>
<dbReference type="Pfam" id="PF01148">
    <property type="entry name" value="CTP_transf_1"/>
    <property type="match status" value="1"/>
</dbReference>
<feature type="transmembrane region" description="Helical" evidence="18">
    <location>
        <begin position="193"/>
        <end position="219"/>
    </location>
</feature>
<accession>A0A3M7RRG0</accession>
<evidence type="ECO:0000256" key="15">
    <source>
        <dbReference type="ARBA" id="ARBA00023264"/>
    </source>
</evidence>
<dbReference type="GO" id="GO:0016024">
    <property type="term" value="P:CDP-diacylglycerol biosynthetic process"/>
    <property type="evidence" value="ECO:0007669"/>
    <property type="project" value="UniProtKB-UniPathway"/>
</dbReference>
<evidence type="ECO:0000256" key="6">
    <source>
        <dbReference type="ARBA" id="ARBA00012487"/>
    </source>
</evidence>
<feature type="compositionally biased region" description="Basic and acidic residues" evidence="17">
    <location>
        <begin position="12"/>
        <end position="21"/>
    </location>
</feature>
<comment type="catalytic activity">
    <reaction evidence="1 16">
        <text>a 1,2-diacyl-sn-glycero-3-phosphate + CTP + H(+) = a CDP-1,2-diacyl-sn-glycerol + diphosphate</text>
        <dbReference type="Rhea" id="RHEA:16229"/>
        <dbReference type="ChEBI" id="CHEBI:15378"/>
        <dbReference type="ChEBI" id="CHEBI:33019"/>
        <dbReference type="ChEBI" id="CHEBI:37563"/>
        <dbReference type="ChEBI" id="CHEBI:58332"/>
        <dbReference type="ChEBI" id="CHEBI:58608"/>
        <dbReference type="EC" id="2.7.7.41"/>
    </reaction>
</comment>
<feature type="transmembrane region" description="Helical" evidence="18">
    <location>
        <begin position="100"/>
        <end position="118"/>
    </location>
</feature>
<dbReference type="GO" id="GO:0004605">
    <property type="term" value="F:phosphatidate cytidylyltransferase activity"/>
    <property type="evidence" value="ECO:0007669"/>
    <property type="project" value="UniProtKB-EC"/>
</dbReference>
<evidence type="ECO:0000256" key="1">
    <source>
        <dbReference type="ARBA" id="ARBA00001698"/>
    </source>
</evidence>
<proteinExistence type="inferred from homology"/>
<dbReference type="UniPathway" id="UPA00557">
    <property type="reaction ID" value="UER00614"/>
</dbReference>
<keyword evidence="9 16" id="KW-0812">Transmembrane</keyword>
<feature type="transmembrane region" description="Helical" evidence="18">
    <location>
        <begin position="231"/>
        <end position="249"/>
    </location>
</feature>
<keyword evidence="14" id="KW-0594">Phospholipid biosynthesis</keyword>
<evidence type="ECO:0000256" key="9">
    <source>
        <dbReference type="ARBA" id="ARBA00022692"/>
    </source>
</evidence>
<evidence type="ECO:0000313" key="20">
    <source>
        <dbReference type="Proteomes" id="UP000276133"/>
    </source>
</evidence>
<dbReference type="OrthoDB" id="10260889at2759"/>
<evidence type="ECO:0000256" key="18">
    <source>
        <dbReference type="SAM" id="Phobius"/>
    </source>
</evidence>
<feature type="transmembrane region" description="Helical" evidence="18">
    <location>
        <begin position="138"/>
        <end position="157"/>
    </location>
</feature>
<evidence type="ECO:0000256" key="7">
    <source>
        <dbReference type="ARBA" id="ARBA00022516"/>
    </source>
</evidence>
<keyword evidence="15" id="KW-1208">Phospholipid metabolism</keyword>
<protein>
    <recommendedName>
        <fullName evidence="6 16">Phosphatidate cytidylyltransferase</fullName>
        <ecNumber evidence="6 16">2.7.7.41</ecNumber>
    </recommendedName>
</protein>
<keyword evidence="10 16" id="KW-0548">Nucleotidyltransferase</keyword>
<dbReference type="Proteomes" id="UP000276133">
    <property type="component" value="Unassembled WGS sequence"/>
</dbReference>
<organism evidence="19 20">
    <name type="scientific">Brachionus plicatilis</name>
    <name type="common">Marine rotifer</name>
    <name type="synonym">Brachionus muelleri</name>
    <dbReference type="NCBI Taxonomy" id="10195"/>
    <lineage>
        <taxon>Eukaryota</taxon>
        <taxon>Metazoa</taxon>
        <taxon>Spiralia</taxon>
        <taxon>Gnathifera</taxon>
        <taxon>Rotifera</taxon>
        <taxon>Eurotatoria</taxon>
        <taxon>Monogononta</taxon>
        <taxon>Pseudotrocha</taxon>
        <taxon>Ploima</taxon>
        <taxon>Brachionidae</taxon>
        <taxon>Brachionus</taxon>
    </lineage>
</organism>
<reference evidence="19 20" key="1">
    <citation type="journal article" date="2018" name="Sci. Rep.">
        <title>Genomic signatures of local adaptation to the degree of environmental predictability in rotifers.</title>
        <authorList>
            <person name="Franch-Gras L."/>
            <person name="Hahn C."/>
            <person name="Garcia-Roger E.M."/>
            <person name="Carmona M.J."/>
            <person name="Serra M."/>
            <person name="Gomez A."/>
        </authorList>
    </citation>
    <scope>NUCLEOTIDE SEQUENCE [LARGE SCALE GENOMIC DNA]</scope>
    <source>
        <strain evidence="19">HYR1</strain>
    </source>
</reference>
<feature type="transmembrane region" description="Helical" evidence="18">
    <location>
        <begin position="169"/>
        <end position="187"/>
    </location>
</feature>
<dbReference type="GO" id="GO:0005789">
    <property type="term" value="C:endoplasmic reticulum membrane"/>
    <property type="evidence" value="ECO:0007669"/>
    <property type="project" value="TreeGrafter"/>
</dbReference>
<keyword evidence="12" id="KW-0443">Lipid metabolism</keyword>
<evidence type="ECO:0000256" key="16">
    <source>
        <dbReference type="RuleBase" id="RU003938"/>
    </source>
</evidence>
<keyword evidence="13 18" id="KW-0472">Membrane</keyword>
<gene>
    <name evidence="19" type="ORF">BpHYR1_053551</name>
</gene>
<dbReference type="PROSITE" id="PS01315">
    <property type="entry name" value="CDS"/>
    <property type="match status" value="1"/>
</dbReference>
<name>A0A3M7RRG0_BRAPC</name>
<comment type="similarity">
    <text evidence="5 16">Belongs to the CDS family.</text>
</comment>
<evidence type="ECO:0000256" key="5">
    <source>
        <dbReference type="ARBA" id="ARBA00010185"/>
    </source>
</evidence>
<dbReference type="InterPro" id="IPR000374">
    <property type="entry name" value="PC_trans"/>
</dbReference>
<evidence type="ECO:0000256" key="2">
    <source>
        <dbReference type="ARBA" id="ARBA00004141"/>
    </source>
</evidence>
<evidence type="ECO:0000256" key="14">
    <source>
        <dbReference type="ARBA" id="ARBA00023209"/>
    </source>
</evidence>
<keyword evidence="11 18" id="KW-1133">Transmembrane helix</keyword>
<feature type="transmembrane region" description="Helical" evidence="18">
    <location>
        <begin position="301"/>
        <end position="319"/>
    </location>
</feature>
<comment type="subcellular location">
    <subcellularLocation>
        <location evidence="2">Membrane</location>
        <topology evidence="2">Multi-pass membrane protein</topology>
    </subcellularLocation>
</comment>
<keyword evidence="20" id="KW-1185">Reference proteome</keyword>
<comment type="pathway">
    <text evidence="3 16">Phospholipid metabolism; CDP-diacylglycerol biosynthesis; CDP-diacylglycerol from sn-glycerol 3-phosphate: step 3/3.</text>
</comment>